<sequence length="278" mass="31043">MILIATCSEYPHPTPNLEALVNALRAHGTEAAYLPWKTTPLETFVAADAVLPLCCWDYYDDPGRFLGWIDAREARGARLLNPPELLRWNFRKTYLLDMAAAGHAVPKTFHLQEASRPAIAERMEAEGWSVAVAKPVSSQSGHGVRKIDRSNMDRWPTGEVLLQEYQDDIGALGETTMTFIEGVFSHAVRRVLKAGEWRANAQYGITYERVAVSRDVIDAAQAYIDFLPQAPLYARVDGLVRSTGFMLMELELIDPYLYLEFAPGSADVMARAVLQRLG</sequence>
<dbReference type="SUPFAM" id="SSF56059">
    <property type="entry name" value="Glutathione synthetase ATP-binding domain-like"/>
    <property type="match status" value="1"/>
</dbReference>
<proteinExistence type="predicted"/>
<gene>
    <name evidence="1" type="ORF">JAO75_21805</name>
</gene>
<dbReference type="PANTHER" id="PTHR39217">
    <property type="match status" value="1"/>
</dbReference>
<dbReference type="RefSeq" id="WP_199051314.1">
    <property type="nucleotide sequence ID" value="NZ_JAELXT010000037.1"/>
</dbReference>
<dbReference type="InterPro" id="IPR013815">
    <property type="entry name" value="ATP_grasp_subdomain_1"/>
</dbReference>
<dbReference type="Proteomes" id="UP000620670">
    <property type="component" value="Unassembled WGS sequence"/>
</dbReference>
<organism evidence="1 2">
    <name type="scientific">Microvirga splendida</name>
    <dbReference type="NCBI Taxonomy" id="2795727"/>
    <lineage>
        <taxon>Bacteria</taxon>
        <taxon>Pseudomonadati</taxon>
        <taxon>Pseudomonadota</taxon>
        <taxon>Alphaproteobacteria</taxon>
        <taxon>Hyphomicrobiales</taxon>
        <taxon>Methylobacteriaceae</taxon>
        <taxon>Microvirga</taxon>
    </lineage>
</organism>
<accession>A0ABS0Y7M0</accession>
<protein>
    <recommendedName>
        <fullName evidence="3">Glutathione synthetase</fullName>
    </recommendedName>
</protein>
<dbReference type="EMBL" id="JAELXT010000037">
    <property type="protein sequence ID" value="MBJ6128040.1"/>
    <property type="molecule type" value="Genomic_DNA"/>
</dbReference>
<reference evidence="2" key="1">
    <citation type="submission" date="2020-12" db="EMBL/GenBank/DDBJ databases">
        <title>Hymenobacter sp.</title>
        <authorList>
            <person name="Kim M.K."/>
        </authorList>
    </citation>
    <scope>NUCLEOTIDE SEQUENCE [LARGE SCALE GENOMIC DNA]</scope>
    <source>
        <strain evidence="2">BT325</strain>
    </source>
</reference>
<dbReference type="PANTHER" id="PTHR39217:SF1">
    <property type="entry name" value="GLUTATHIONE SYNTHETASE"/>
    <property type="match status" value="1"/>
</dbReference>
<keyword evidence="2" id="KW-1185">Reference proteome</keyword>
<dbReference type="Gene3D" id="3.30.1490.20">
    <property type="entry name" value="ATP-grasp fold, A domain"/>
    <property type="match status" value="1"/>
</dbReference>
<evidence type="ECO:0000313" key="2">
    <source>
        <dbReference type="Proteomes" id="UP000620670"/>
    </source>
</evidence>
<name>A0ABS0Y7M0_9HYPH</name>
<dbReference type="Gene3D" id="3.40.50.20">
    <property type="match status" value="1"/>
</dbReference>
<comment type="caution">
    <text evidence="1">The sequence shown here is derived from an EMBL/GenBank/DDBJ whole genome shotgun (WGS) entry which is preliminary data.</text>
</comment>
<evidence type="ECO:0008006" key="3">
    <source>
        <dbReference type="Google" id="ProtNLM"/>
    </source>
</evidence>
<evidence type="ECO:0000313" key="1">
    <source>
        <dbReference type="EMBL" id="MBJ6128040.1"/>
    </source>
</evidence>
<dbReference type="InterPro" id="IPR053191">
    <property type="entry name" value="DcsG_Biosynth_Enzyme"/>
</dbReference>
<dbReference type="Gene3D" id="3.30.470.20">
    <property type="entry name" value="ATP-grasp fold, B domain"/>
    <property type="match status" value="1"/>
</dbReference>